<feature type="region of interest" description="Disordered" evidence="1">
    <location>
        <begin position="1"/>
        <end position="26"/>
    </location>
</feature>
<dbReference type="AlphaFoldDB" id="A0A4C1Y899"/>
<organism evidence="3 4">
    <name type="scientific">Eumeta variegata</name>
    <name type="common">Bagworm moth</name>
    <name type="synonym">Eumeta japonica</name>
    <dbReference type="NCBI Taxonomy" id="151549"/>
    <lineage>
        <taxon>Eukaryota</taxon>
        <taxon>Metazoa</taxon>
        <taxon>Ecdysozoa</taxon>
        <taxon>Arthropoda</taxon>
        <taxon>Hexapoda</taxon>
        <taxon>Insecta</taxon>
        <taxon>Pterygota</taxon>
        <taxon>Neoptera</taxon>
        <taxon>Endopterygota</taxon>
        <taxon>Lepidoptera</taxon>
        <taxon>Glossata</taxon>
        <taxon>Ditrysia</taxon>
        <taxon>Tineoidea</taxon>
        <taxon>Psychidae</taxon>
        <taxon>Oiketicinae</taxon>
        <taxon>Eumeta</taxon>
    </lineage>
</organism>
<comment type="caution">
    <text evidence="3">The sequence shown here is derived from an EMBL/GenBank/DDBJ whole genome shotgun (WGS) entry which is preliminary data.</text>
</comment>
<feature type="domain" description="Helitron helicase-like" evidence="2">
    <location>
        <begin position="250"/>
        <end position="352"/>
    </location>
</feature>
<dbReference type="Proteomes" id="UP000299102">
    <property type="component" value="Unassembled WGS sequence"/>
</dbReference>
<feature type="compositionally biased region" description="Polar residues" evidence="1">
    <location>
        <begin position="16"/>
        <end position="25"/>
    </location>
</feature>
<evidence type="ECO:0000313" key="3">
    <source>
        <dbReference type="EMBL" id="GBP70767.1"/>
    </source>
</evidence>
<dbReference type="PANTHER" id="PTHR45786">
    <property type="entry name" value="DNA BINDING PROTEIN-LIKE"/>
    <property type="match status" value="1"/>
</dbReference>
<dbReference type="OrthoDB" id="1728974at2759"/>
<reference evidence="3 4" key="1">
    <citation type="journal article" date="2019" name="Commun. Biol.">
        <title>The bagworm genome reveals a unique fibroin gene that provides high tensile strength.</title>
        <authorList>
            <person name="Kono N."/>
            <person name="Nakamura H."/>
            <person name="Ohtoshi R."/>
            <person name="Tomita M."/>
            <person name="Numata K."/>
            <person name="Arakawa K."/>
        </authorList>
    </citation>
    <scope>NUCLEOTIDE SEQUENCE [LARGE SCALE GENOMIC DNA]</scope>
</reference>
<proteinExistence type="predicted"/>
<gene>
    <name evidence="3" type="ORF">EVAR_50873_1</name>
</gene>
<sequence length="381" mass="43955">MPRGRRASIGRRTRHASQQQVYSRNLSEERQNIIRENDRLRHRVSTRRSLASYNRLAFQYDPTANYSDDENLDIGRMTTICRYCNALKFKRETAGLCCASGKVKLDPLLTPPQPLKTLFDGSDPDSSHFLQHILEYNNCFRMTSFGANIIREGGFMPTCKIQGQIYHLHGSMVPTPDEPHQFLQIHFVDGGSAESKKQYHASCKRDTSFVRCVTISNHLLAGQDGYDITLKMVDPITGVSTNKNLSAMNYYAYRMMIRTHEENVILKCRRLFQQFAVDMYVKVETERLAFIRFNQAKLRSEDYIHLRDAIHSDGDVQNIGRLTILPSTYIGSPRHMHEYAQDAMTYVRNYGTRIYLLRSHAIQSGRKLNASWNRVKTARSP</sequence>
<protein>
    <recommendedName>
        <fullName evidence="2">Helitron helicase-like domain-containing protein</fullName>
    </recommendedName>
</protein>
<accession>A0A4C1Y899</accession>
<dbReference type="EMBL" id="BGZK01001085">
    <property type="protein sequence ID" value="GBP70767.1"/>
    <property type="molecule type" value="Genomic_DNA"/>
</dbReference>
<name>A0A4C1Y899_EUMVA</name>
<evidence type="ECO:0000313" key="4">
    <source>
        <dbReference type="Proteomes" id="UP000299102"/>
    </source>
</evidence>
<feature type="compositionally biased region" description="Basic residues" evidence="1">
    <location>
        <begin position="1"/>
        <end position="15"/>
    </location>
</feature>
<keyword evidence="4" id="KW-1185">Reference proteome</keyword>
<dbReference type="STRING" id="151549.A0A4C1Y899"/>
<dbReference type="PANTHER" id="PTHR45786:SF74">
    <property type="entry name" value="ATP-DEPENDENT DNA HELICASE"/>
    <property type="match status" value="1"/>
</dbReference>
<evidence type="ECO:0000259" key="2">
    <source>
        <dbReference type="Pfam" id="PF14214"/>
    </source>
</evidence>
<evidence type="ECO:0000256" key="1">
    <source>
        <dbReference type="SAM" id="MobiDB-lite"/>
    </source>
</evidence>
<dbReference type="InterPro" id="IPR025476">
    <property type="entry name" value="Helitron_helicase-like"/>
</dbReference>
<dbReference type="Pfam" id="PF14214">
    <property type="entry name" value="Helitron_like_N"/>
    <property type="match status" value="1"/>
</dbReference>